<evidence type="ECO:0000256" key="2">
    <source>
        <dbReference type="ARBA" id="ARBA00023125"/>
    </source>
</evidence>
<evidence type="ECO:0000256" key="4">
    <source>
        <dbReference type="SAM" id="Phobius"/>
    </source>
</evidence>
<accession>A0ABW5NBI5</accession>
<evidence type="ECO:0000259" key="5">
    <source>
        <dbReference type="PROSITE" id="PS01124"/>
    </source>
</evidence>
<dbReference type="InterPro" id="IPR018060">
    <property type="entry name" value="HTH_AraC"/>
</dbReference>
<dbReference type="PROSITE" id="PS01124">
    <property type="entry name" value="HTH_ARAC_FAMILY_2"/>
    <property type="match status" value="1"/>
</dbReference>
<proteinExistence type="predicted"/>
<dbReference type="SUPFAM" id="SSF46689">
    <property type="entry name" value="Homeodomain-like"/>
    <property type="match status" value="1"/>
</dbReference>
<keyword evidence="4" id="KW-0472">Membrane</keyword>
<keyword evidence="4" id="KW-1133">Transmembrane helix</keyword>
<comment type="caution">
    <text evidence="6">The sequence shown here is derived from an EMBL/GenBank/DDBJ whole genome shotgun (WGS) entry which is preliminary data.</text>
</comment>
<reference evidence="7" key="1">
    <citation type="journal article" date="2019" name="Int. J. Syst. Evol. Microbiol.">
        <title>The Global Catalogue of Microorganisms (GCM) 10K type strain sequencing project: providing services to taxonomists for standard genome sequencing and annotation.</title>
        <authorList>
            <consortium name="The Broad Institute Genomics Platform"/>
            <consortium name="The Broad Institute Genome Sequencing Center for Infectious Disease"/>
            <person name="Wu L."/>
            <person name="Ma J."/>
        </authorList>
    </citation>
    <scope>NUCLEOTIDE SEQUENCE [LARGE SCALE GENOMIC DNA]</scope>
    <source>
        <strain evidence="7">KCTC 42423</strain>
    </source>
</reference>
<dbReference type="Proteomes" id="UP001597459">
    <property type="component" value="Unassembled WGS sequence"/>
</dbReference>
<gene>
    <name evidence="6" type="ORF">ACFSTE_15585</name>
</gene>
<organism evidence="6 7">
    <name type="scientific">Aquimarina hainanensis</name>
    <dbReference type="NCBI Taxonomy" id="1578017"/>
    <lineage>
        <taxon>Bacteria</taxon>
        <taxon>Pseudomonadati</taxon>
        <taxon>Bacteroidota</taxon>
        <taxon>Flavobacteriia</taxon>
        <taxon>Flavobacteriales</taxon>
        <taxon>Flavobacteriaceae</taxon>
        <taxon>Aquimarina</taxon>
    </lineage>
</organism>
<dbReference type="Gene3D" id="1.10.10.60">
    <property type="entry name" value="Homeodomain-like"/>
    <property type="match status" value="2"/>
</dbReference>
<feature type="transmembrane region" description="Helical" evidence="4">
    <location>
        <begin position="169"/>
        <end position="188"/>
    </location>
</feature>
<name>A0ABW5NBI5_9FLAO</name>
<evidence type="ECO:0000313" key="6">
    <source>
        <dbReference type="EMBL" id="MFD2592259.1"/>
    </source>
</evidence>
<evidence type="ECO:0000256" key="1">
    <source>
        <dbReference type="ARBA" id="ARBA00023015"/>
    </source>
</evidence>
<evidence type="ECO:0000313" key="7">
    <source>
        <dbReference type="Proteomes" id="UP001597459"/>
    </source>
</evidence>
<dbReference type="RefSeq" id="WP_378253802.1">
    <property type="nucleotide sequence ID" value="NZ_JBHSJV010000001.1"/>
</dbReference>
<feature type="transmembrane region" description="Helical" evidence="4">
    <location>
        <begin position="200"/>
        <end position="220"/>
    </location>
</feature>
<dbReference type="PROSITE" id="PS00041">
    <property type="entry name" value="HTH_ARAC_FAMILY_1"/>
    <property type="match status" value="1"/>
</dbReference>
<evidence type="ECO:0000256" key="3">
    <source>
        <dbReference type="ARBA" id="ARBA00023163"/>
    </source>
</evidence>
<keyword evidence="3" id="KW-0804">Transcription</keyword>
<dbReference type="Pfam" id="PF12833">
    <property type="entry name" value="HTH_18"/>
    <property type="match status" value="1"/>
</dbReference>
<feature type="transmembrane region" description="Helical" evidence="4">
    <location>
        <begin position="108"/>
        <end position="129"/>
    </location>
</feature>
<keyword evidence="2" id="KW-0238">DNA-binding</keyword>
<keyword evidence="1" id="KW-0805">Transcription regulation</keyword>
<feature type="transmembrane region" description="Helical" evidence="4">
    <location>
        <begin position="136"/>
        <end position="157"/>
    </location>
</feature>
<dbReference type="InterPro" id="IPR018062">
    <property type="entry name" value="HTH_AraC-typ_CS"/>
</dbReference>
<feature type="transmembrane region" description="Helical" evidence="4">
    <location>
        <begin position="240"/>
        <end position="260"/>
    </location>
</feature>
<keyword evidence="7" id="KW-1185">Reference proteome</keyword>
<sequence length="491" mass="57489">MLFLLIFVVFSGFRYVYSQENKNTYSFVSSEAVVVEKNNFSLDSLAFLKNMALYYADKQRDVLASKYIDKYIKRSLDVSFLSEKKILKIKNSEKFIELEKLYSKRIDIWSLLCFYVGFVGMFIAIVLNFRKKTDKVANLLISIIVLQHSLSIIYIGFVLTNYNFESPHSLYVTTWFSMLYGPILYLYFKRITIGYTLQKKDMLHGIPTIMCILFLLPVYGLSPEEKLRILITRDLPYSGVLSLLKWASITIYGVMAIQLFITFEKRIGENVNKICKWKRYIIFFWGTYIVSYTIYAVLLETDLVTEVLYYAQIVSITLLVMYIGYMTYIYPDIFGKVKLEEVSGTGIKQKEKSKSIKKYKNSGLTKNYSIELKNRLLFLLNEDKVFKRNDLTLQKLSEMLGTSRHNTSQIINEHFRLNFFELINSYRIKEAKEILRNEGYKNINIIDVAYEVGFNNKVTFNKSFKKYNKITPSEYIKSSAIKRVADMNSLS</sequence>
<dbReference type="PANTHER" id="PTHR43280:SF29">
    <property type="entry name" value="ARAC-FAMILY TRANSCRIPTIONAL REGULATOR"/>
    <property type="match status" value="1"/>
</dbReference>
<feature type="transmembrane region" description="Helical" evidence="4">
    <location>
        <begin position="280"/>
        <end position="298"/>
    </location>
</feature>
<dbReference type="InterPro" id="IPR009057">
    <property type="entry name" value="Homeodomain-like_sf"/>
</dbReference>
<protein>
    <submittedName>
        <fullName evidence="6">Helix-turn-helix domain-containing protein</fullName>
    </submittedName>
</protein>
<feature type="transmembrane region" description="Helical" evidence="4">
    <location>
        <begin position="310"/>
        <end position="330"/>
    </location>
</feature>
<dbReference type="SMART" id="SM00342">
    <property type="entry name" value="HTH_ARAC"/>
    <property type="match status" value="1"/>
</dbReference>
<feature type="domain" description="HTH araC/xylS-type" evidence="5">
    <location>
        <begin position="374"/>
        <end position="478"/>
    </location>
</feature>
<dbReference type="EMBL" id="JBHULX010000030">
    <property type="protein sequence ID" value="MFD2592259.1"/>
    <property type="molecule type" value="Genomic_DNA"/>
</dbReference>
<dbReference type="PANTHER" id="PTHR43280">
    <property type="entry name" value="ARAC-FAMILY TRANSCRIPTIONAL REGULATOR"/>
    <property type="match status" value="1"/>
</dbReference>
<keyword evidence="4" id="KW-0812">Transmembrane</keyword>